<dbReference type="GO" id="GO:0046872">
    <property type="term" value="F:metal ion binding"/>
    <property type="evidence" value="ECO:0007669"/>
    <property type="project" value="UniProtKB-KW"/>
</dbReference>
<dbReference type="CDD" id="cd02968">
    <property type="entry name" value="SCO"/>
    <property type="match status" value="1"/>
</dbReference>
<dbReference type="InterPro" id="IPR036249">
    <property type="entry name" value="Thioredoxin-like_sf"/>
</dbReference>
<evidence type="ECO:0000256" key="4">
    <source>
        <dbReference type="PIRSR" id="PIRSR603782-2"/>
    </source>
</evidence>
<evidence type="ECO:0000313" key="6">
    <source>
        <dbReference type="EMBL" id="AHF02184.1"/>
    </source>
</evidence>
<keyword evidence="4" id="KW-1015">Disulfide bond</keyword>
<comment type="similarity">
    <text evidence="1">Belongs to the SCO1/2 family.</text>
</comment>
<evidence type="ECO:0000259" key="5">
    <source>
        <dbReference type="PROSITE" id="PS51352"/>
    </source>
</evidence>
<dbReference type="Proteomes" id="UP000005380">
    <property type="component" value="Chromosome"/>
</dbReference>
<evidence type="ECO:0000256" key="3">
    <source>
        <dbReference type="PIRSR" id="PIRSR603782-1"/>
    </source>
</evidence>
<dbReference type="PANTHER" id="PTHR12151:SF25">
    <property type="entry name" value="LINALOOL DEHYDRATASE_ISOMERASE DOMAIN-CONTAINING PROTEIN"/>
    <property type="match status" value="1"/>
</dbReference>
<reference evidence="6 7" key="1">
    <citation type="submission" date="2013-12" db="EMBL/GenBank/DDBJ databases">
        <authorList>
            <consortium name="DOE Joint Genome Institute"/>
            <person name="Kappler U."/>
            <person name="Huntemann M."/>
            <person name="Han J."/>
            <person name="Chen A."/>
            <person name="Kyrpides N."/>
            <person name="Mavromatis K."/>
            <person name="Markowitz V."/>
            <person name="Palaniappan K."/>
            <person name="Ivanova N."/>
            <person name="Schaumberg A."/>
            <person name="Pati A."/>
            <person name="Liolios K."/>
            <person name="Nordberg H.P."/>
            <person name="Cantor M.N."/>
            <person name="Hua S.X."/>
            <person name="Woyke T."/>
        </authorList>
    </citation>
    <scope>NUCLEOTIDE SEQUENCE [LARGE SCALE GENOMIC DNA]</scope>
    <source>
        <strain evidence="7">AL2</strain>
    </source>
</reference>
<feature type="binding site" evidence="3">
    <location>
        <position position="83"/>
    </location>
    <ligand>
        <name>Cu cation</name>
        <dbReference type="ChEBI" id="CHEBI:23378"/>
    </ligand>
</feature>
<dbReference type="SUPFAM" id="SSF52833">
    <property type="entry name" value="Thioredoxin-like"/>
    <property type="match status" value="1"/>
</dbReference>
<name>W0DYZ2_9GAMM</name>
<keyword evidence="3" id="KW-0479">Metal-binding</keyword>
<gene>
    <name evidence="6" type="ORF">THIAE_01870</name>
</gene>
<dbReference type="Pfam" id="PF02630">
    <property type="entry name" value="SCO1-SenC"/>
    <property type="match status" value="1"/>
</dbReference>
<dbReference type="PANTHER" id="PTHR12151">
    <property type="entry name" value="ELECTRON TRANSPORT PROTIN SCO1/SENC FAMILY MEMBER"/>
    <property type="match status" value="1"/>
</dbReference>
<dbReference type="RefSeq" id="WP_006459796.1">
    <property type="nucleotide sequence ID" value="NZ_CP007030.1"/>
</dbReference>
<proteinExistence type="inferred from homology"/>
<dbReference type="STRING" id="717772.THIAE_01870"/>
<evidence type="ECO:0000313" key="7">
    <source>
        <dbReference type="Proteomes" id="UP000005380"/>
    </source>
</evidence>
<dbReference type="InterPro" id="IPR003782">
    <property type="entry name" value="SCO1/SenC"/>
</dbReference>
<keyword evidence="7" id="KW-1185">Reference proteome</keyword>
<feature type="domain" description="Thioredoxin" evidence="5">
    <location>
        <begin position="41"/>
        <end position="203"/>
    </location>
</feature>
<dbReference type="AlphaFoldDB" id="W0DYZ2"/>
<dbReference type="Gene3D" id="3.40.30.10">
    <property type="entry name" value="Glutaredoxin"/>
    <property type="match status" value="1"/>
</dbReference>
<dbReference type="HOGENOM" id="CLU_050131_3_0_6"/>
<dbReference type="KEGG" id="tao:THIAE_01870"/>
<dbReference type="EMBL" id="CP007030">
    <property type="protein sequence ID" value="AHF02184.1"/>
    <property type="molecule type" value="Genomic_DNA"/>
</dbReference>
<dbReference type="eggNOG" id="COG1999">
    <property type="taxonomic scope" value="Bacteria"/>
</dbReference>
<dbReference type="PROSITE" id="PS51352">
    <property type="entry name" value="THIOREDOXIN_2"/>
    <property type="match status" value="1"/>
</dbReference>
<feature type="binding site" evidence="3">
    <location>
        <position position="167"/>
    </location>
    <ligand>
        <name>Cu cation</name>
        <dbReference type="ChEBI" id="CHEBI:23378"/>
    </ligand>
</feature>
<evidence type="ECO:0000256" key="2">
    <source>
        <dbReference type="ARBA" id="ARBA00023008"/>
    </source>
</evidence>
<feature type="binding site" evidence="3">
    <location>
        <position position="79"/>
    </location>
    <ligand>
        <name>Cu cation</name>
        <dbReference type="ChEBI" id="CHEBI:23378"/>
    </ligand>
</feature>
<protein>
    <recommendedName>
        <fullName evidence="5">Thioredoxin domain-containing protein</fullName>
    </recommendedName>
</protein>
<evidence type="ECO:0000256" key="1">
    <source>
        <dbReference type="ARBA" id="ARBA00010996"/>
    </source>
</evidence>
<dbReference type="OrthoDB" id="5616157at2"/>
<keyword evidence="2 3" id="KW-0186">Copper</keyword>
<dbReference type="InterPro" id="IPR013766">
    <property type="entry name" value="Thioredoxin_domain"/>
</dbReference>
<feature type="disulfide bond" description="Redox-active" evidence="4">
    <location>
        <begin position="79"/>
        <end position="83"/>
    </location>
</feature>
<accession>W0DYZ2</accession>
<dbReference type="InParanoid" id="W0DYZ2"/>
<sequence>MTKKQWWLSGLFITLTLLLWGVMLILPGTLAKWSDHQAYGLVVDRPAPSWSLIDTTGQPLSLDRFAGKYVYFYIGYLNCNGVCQTHLSTLFQLDRNASPDLPFDIIFMTMDPERDTPAVLESRINSLGARFNGALPHDFAAGQVIARQFNVPFAKQPSRIQPYEIEHAAFMFLIDPNGQWVRTYTGRFLNAERMLDELTQLLQGHYHATS</sequence>
<organism evidence="6 7">
    <name type="scientific">Thiomicrospira aerophila AL3</name>
    <dbReference type="NCBI Taxonomy" id="717772"/>
    <lineage>
        <taxon>Bacteria</taxon>
        <taxon>Pseudomonadati</taxon>
        <taxon>Pseudomonadota</taxon>
        <taxon>Gammaproteobacteria</taxon>
        <taxon>Thiotrichales</taxon>
        <taxon>Piscirickettsiaceae</taxon>
        <taxon>Thiomicrospira</taxon>
    </lineage>
</organism>